<dbReference type="GO" id="GO:0043495">
    <property type="term" value="F:protein-membrane adaptor activity"/>
    <property type="evidence" value="ECO:0007669"/>
    <property type="project" value="TreeGrafter"/>
</dbReference>
<dbReference type="GO" id="GO:0032266">
    <property type="term" value="F:phosphatidylinositol-3-phosphate binding"/>
    <property type="evidence" value="ECO:0007669"/>
    <property type="project" value="TreeGrafter"/>
</dbReference>
<evidence type="ECO:0000256" key="5">
    <source>
        <dbReference type="ARBA" id="ARBA00022448"/>
    </source>
</evidence>
<evidence type="ECO:0000256" key="10">
    <source>
        <dbReference type="ARBA" id="ARBA00024479"/>
    </source>
</evidence>
<reference evidence="14 15" key="1">
    <citation type="journal article" date="2019" name="Nat. Ecol. Evol.">
        <title>Megaphylogeny resolves global patterns of mushroom evolution.</title>
        <authorList>
            <person name="Varga T."/>
            <person name="Krizsan K."/>
            <person name="Foldi C."/>
            <person name="Dima B."/>
            <person name="Sanchez-Garcia M."/>
            <person name="Sanchez-Ramirez S."/>
            <person name="Szollosi G.J."/>
            <person name="Szarkandi J.G."/>
            <person name="Papp V."/>
            <person name="Albert L."/>
            <person name="Andreopoulos W."/>
            <person name="Angelini C."/>
            <person name="Antonin V."/>
            <person name="Barry K.W."/>
            <person name="Bougher N.L."/>
            <person name="Buchanan P."/>
            <person name="Buyck B."/>
            <person name="Bense V."/>
            <person name="Catcheside P."/>
            <person name="Chovatia M."/>
            <person name="Cooper J."/>
            <person name="Damon W."/>
            <person name="Desjardin D."/>
            <person name="Finy P."/>
            <person name="Geml J."/>
            <person name="Haridas S."/>
            <person name="Hughes K."/>
            <person name="Justo A."/>
            <person name="Karasinski D."/>
            <person name="Kautmanova I."/>
            <person name="Kiss B."/>
            <person name="Kocsube S."/>
            <person name="Kotiranta H."/>
            <person name="LaButti K.M."/>
            <person name="Lechner B.E."/>
            <person name="Liimatainen K."/>
            <person name="Lipzen A."/>
            <person name="Lukacs Z."/>
            <person name="Mihaltcheva S."/>
            <person name="Morgado L.N."/>
            <person name="Niskanen T."/>
            <person name="Noordeloos M.E."/>
            <person name="Ohm R.A."/>
            <person name="Ortiz-Santana B."/>
            <person name="Ovrebo C."/>
            <person name="Racz N."/>
            <person name="Riley R."/>
            <person name="Savchenko A."/>
            <person name="Shiryaev A."/>
            <person name="Soop K."/>
            <person name="Spirin V."/>
            <person name="Szebenyi C."/>
            <person name="Tomsovsky M."/>
            <person name="Tulloss R.E."/>
            <person name="Uehling J."/>
            <person name="Grigoriev I.V."/>
            <person name="Vagvolgyi C."/>
            <person name="Papp T."/>
            <person name="Martin F.M."/>
            <person name="Miettinen O."/>
            <person name="Hibbett D.S."/>
            <person name="Nagy L.G."/>
        </authorList>
    </citation>
    <scope>NUCLEOTIDE SEQUENCE [LARGE SCALE GENOMIC DNA]</scope>
    <source>
        <strain evidence="14 15">CBS 121175</strain>
    </source>
</reference>
<comment type="catalytic activity">
    <reaction evidence="12">
        <text>a 1,2-diacyl-sn-glycero-3-phosphocholine(in) = a 1,2-diacyl-sn-glycero-3-phosphocholine(out)</text>
        <dbReference type="Rhea" id="RHEA:38571"/>
        <dbReference type="ChEBI" id="CHEBI:57643"/>
    </reaction>
</comment>
<gene>
    <name evidence="14" type="ORF">FA15DRAFT_663305</name>
</gene>
<comment type="catalytic activity">
    <reaction evidence="10">
        <text>a 1,2-diacyl-sn-glycero-3-phospho-L-serine(in) = a 1,2-diacyl-sn-glycero-3-phospho-L-serine(out)</text>
        <dbReference type="Rhea" id="RHEA:38663"/>
        <dbReference type="ChEBI" id="CHEBI:57262"/>
    </reaction>
</comment>
<dbReference type="GO" id="GO:0034727">
    <property type="term" value="P:piecemeal microautophagy of the nucleus"/>
    <property type="evidence" value="ECO:0007669"/>
    <property type="project" value="TreeGrafter"/>
</dbReference>
<evidence type="ECO:0000256" key="8">
    <source>
        <dbReference type="ARBA" id="ARBA00023055"/>
    </source>
</evidence>
<comment type="subcellular location">
    <subcellularLocation>
        <location evidence="1">Endoplasmic reticulum membrane</location>
        <topology evidence="1">Peripheral membrane protein</topology>
    </subcellularLocation>
    <subcellularLocation>
        <location evidence="2">Preautophagosomal structure membrane</location>
        <topology evidence="2">Peripheral membrane protein</topology>
    </subcellularLocation>
</comment>
<dbReference type="OrthoDB" id="18982at2759"/>
<evidence type="ECO:0000256" key="11">
    <source>
        <dbReference type="ARBA" id="ARBA00024615"/>
    </source>
</evidence>
<dbReference type="GO" id="GO:0061709">
    <property type="term" value="P:reticulophagy"/>
    <property type="evidence" value="ECO:0007669"/>
    <property type="project" value="TreeGrafter"/>
</dbReference>
<name>A0A5C3LBG5_COPMA</name>
<dbReference type="GO" id="GO:0000045">
    <property type="term" value="P:autophagosome assembly"/>
    <property type="evidence" value="ECO:0007669"/>
    <property type="project" value="TreeGrafter"/>
</dbReference>
<feature type="region of interest" description="Disordered" evidence="13">
    <location>
        <begin position="1211"/>
        <end position="1233"/>
    </location>
</feature>
<comment type="similarity">
    <text evidence="3">Belongs to the ATG2 family.</text>
</comment>
<accession>A0A5C3LBG5</accession>
<dbReference type="PANTHER" id="PTHR13190">
    <property type="entry name" value="AUTOPHAGY-RELATED 2, ISOFORM A"/>
    <property type="match status" value="1"/>
</dbReference>
<dbReference type="GO" id="GO:0061908">
    <property type="term" value="C:phagophore"/>
    <property type="evidence" value="ECO:0007669"/>
    <property type="project" value="TreeGrafter"/>
</dbReference>
<keyword evidence="6" id="KW-0256">Endoplasmic reticulum</keyword>
<dbReference type="STRING" id="230819.A0A5C3LBG5"/>
<evidence type="ECO:0000256" key="4">
    <source>
        <dbReference type="ARBA" id="ARBA00018070"/>
    </source>
</evidence>
<sequence>MSWFASWLPSIPTISLSIPTSIQSRFISFFLKKSLGHFFKPGQLDTLQIDSQIGSGYVQINDLELDPGPINQHLKGLPLVLEEGTVKAVTVRIPWPNPLTSVVGFSLDSLHLRLRIETPLHEAFPQEVDLADSVASVAETFVQEELSGAQEAQLWESFSAAAHSQDPEDHNVPGGLEFISGIEKQGDYELDPAGVSIFATLIERLLARFQFDARDIQVTVVDPENISLKFSLSEIRYTTNEVGGQDENVEDGTQRTLSLHGMTLTALGYPIEFEGSVHTPSTTRPGSPSDVETDPEISSPDSSPRSSTSSFDEDTQFQMSQSLVGLPPPHLADSMAGSIYHSIMSEHPESEDAPAISTSEIPLPDERTILSFGAVPFEITLTTPSPGGSHSSGGPSAAMHDRYQLHAACGFIAIALQPWHVSRLLSAALKMSNPHMPPPRQSSTAPEQPVLSFDAELQVRSVIILLYSSSNLQGRESLESYFSRPLVPPQLQSGYTRLLLDSLSAQASSLSTGVSSTMRIGDINIFQFTDPSSRKGEAQRNFPVAIPVLITDSHLPSQYDPNHAYPSRTDPFHATVVQPTIPAVNWSDRRHFTCGAKLSHWRTRDPSERQSTDGPNRQSAIYVTVNNPTTLARGKTGIAQSRQAKVDIIPLHIFADLEYAQLEGGIIPYIDELLKGIEALDRKKQRSRAYLSDEEEDFNRPEDSTQLPAKSDPHQNVLKSVLTCHLRAVRLSVRAPPPPGRGKRSGILTADVHNISIRDSADENTRHLRFERHASTGPDHHASDGDKLLAQVHCERIVIGCSSSKDEHFVAVLSLGPLQTPSQSTQLLFPRVTVKQREIGGNALVLSVDIPSVYVSLSRPQLEALHFWIDDLSQALERMTVSRTTNDGSGQNSKDPSMIGSRFFARSRTGSAVESPRIEGRVKTIISLGVTEAYIRLHLPRSGHDGSAPRPFDVACSDLNANVKLHATGKIEAIVNIMDADIQDTTVTESVRTFLSLTTTRSLTATPTPMIKLKFISSTIPETTAKENRVSVSLYGFTFNLHPDLALPVDLGQFFKSPPGTFESVVPSERTLISLKIIEGSVRSFAPTHSGAIVLAIGGLNFVTDIVGQFPDPSFRLDIATMFVLAVENVGESNKSINGSGHAIDYWKRKGYALLVDVSAMKLKYQESSMSPPEKQVVIDGVCLKVHACADTFGLIGAFVSDIASLVKPTSEGAEQRHLNREPPDVSPAREDDRKLSYSIDDVAFRRIPDVGSAPDMIHDDLPTNLDYLDESFGAAAGLRELTDDDLDEFDTQDIEVSAVHISATNTGVVSSVGGETIKLLSEDGIDIIEDFYGSLPSEVVEDRPSLNNEKIRVRIHNCDVYLLLYDGYDWPRTRKIIEDEVKEMRKRLAKIRQLVASGQSQEPVDEDTSALLFNSVYIGLDQDLNSAEPEAFIAAIDEELKDDIETGTQSSWQSLKHPGSAQPKAPSVKVHGKKLTRSKGPSMEFCLSDLNAEFNQYGEDSVIVSRTFLTVKDLEILDHIKTSTWKKFLTALRSDSKGNIRETGANMVRIELHNVRPSPGQDSQEARVRAKILPIRLYVDQDAVDFLKKFFSFKDPNAGPAPSGSEPNDGDAYIQMAEIFPIDLKLDYKPRRVDYRALKEGKTIELMNFFHFDGAEMTLRHITLSGITGWPKMFEMLNDLWTPDVKATQLVEVISGVAPIRSVVNVGSGVADLVLLPISQYKKDGRIVRGVQKGATAFVKSTAIEAIKMGARLATGTQVILEQAEGLLGGEFDRPITAETLSLPYDEDDETDEDADLISKYAQQPADLKEGFQSAYKSLQRNLNSAAQTILAVPMEVYERSGNEGPVRSVIRAVPIAVLKPMIGATEAVSKTLLGLHNTLDPNVRLENEAKYK</sequence>
<evidence type="ECO:0000256" key="7">
    <source>
        <dbReference type="ARBA" id="ARBA00023006"/>
    </source>
</evidence>
<dbReference type="GO" id="GO:0000422">
    <property type="term" value="P:autophagy of mitochondrion"/>
    <property type="evidence" value="ECO:0007669"/>
    <property type="project" value="TreeGrafter"/>
</dbReference>
<dbReference type="Proteomes" id="UP000307440">
    <property type="component" value="Unassembled WGS sequence"/>
</dbReference>
<feature type="compositionally biased region" description="Basic and acidic residues" evidence="13">
    <location>
        <begin position="1214"/>
        <end position="1233"/>
    </location>
</feature>
<keyword evidence="8" id="KW-0445">Lipid transport</keyword>
<proteinExistence type="inferred from homology"/>
<comment type="catalytic activity">
    <reaction evidence="11">
        <text>a 1,2-diacyl-sn-glycero-3-phosphoethanolamine(in) = a 1,2-diacyl-sn-glycero-3-phosphoethanolamine(out)</text>
        <dbReference type="Rhea" id="RHEA:38895"/>
        <dbReference type="ChEBI" id="CHEBI:64612"/>
    </reaction>
</comment>
<feature type="region of interest" description="Disordered" evidence="13">
    <location>
        <begin position="275"/>
        <end position="315"/>
    </location>
</feature>
<evidence type="ECO:0000256" key="12">
    <source>
        <dbReference type="ARBA" id="ARBA00024631"/>
    </source>
</evidence>
<dbReference type="PANTHER" id="PTHR13190:SF1">
    <property type="entry name" value="AUTOPHAGY-RELATED 2, ISOFORM A"/>
    <property type="match status" value="1"/>
</dbReference>
<keyword evidence="15" id="KW-1185">Reference proteome</keyword>
<keyword evidence="7" id="KW-0072">Autophagy</keyword>
<feature type="region of interest" description="Disordered" evidence="13">
    <location>
        <begin position="689"/>
        <end position="712"/>
    </location>
</feature>
<keyword evidence="5" id="KW-0813">Transport</keyword>
<evidence type="ECO:0000313" key="14">
    <source>
        <dbReference type="EMBL" id="TFK29985.1"/>
    </source>
</evidence>
<protein>
    <recommendedName>
        <fullName evidence="4">Autophagy-related protein 2</fullName>
    </recommendedName>
</protein>
<feature type="compositionally biased region" description="Low complexity" evidence="13">
    <location>
        <begin position="296"/>
        <end position="310"/>
    </location>
</feature>
<evidence type="ECO:0000256" key="9">
    <source>
        <dbReference type="ARBA" id="ARBA00023136"/>
    </source>
</evidence>
<dbReference type="GO" id="GO:0006869">
    <property type="term" value="P:lipid transport"/>
    <property type="evidence" value="ECO:0007669"/>
    <property type="project" value="UniProtKB-KW"/>
</dbReference>
<evidence type="ECO:0000256" key="3">
    <source>
        <dbReference type="ARBA" id="ARBA00009714"/>
    </source>
</evidence>
<dbReference type="EMBL" id="ML210147">
    <property type="protein sequence ID" value="TFK29985.1"/>
    <property type="molecule type" value="Genomic_DNA"/>
</dbReference>
<feature type="region of interest" description="Disordered" evidence="13">
    <location>
        <begin position="1449"/>
        <end position="1471"/>
    </location>
</feature>
<dbReference type="GO" id="GO:0034045">
    <property type="term" value="C:phagophore assembly site membrane"/>
    <property type="evidence" value="ECO:0007669"/>
    <property type="project" value="UniProtKB-SubCell"/>
</dbReference>
<dbReference type="Pfam" id="PF13329">
    <property type="entry name" value="ATG2_CAD"/>
    <property type="match status" value="1"/>
</dbReference>
<dbReference type="InterPro" id="IPR026849">
    <property type="entry name" value="ATG2"/>
</dbReference>
<dbReference type="GO" id="GO:0005789">
    <property type="term" value="C:endoplasmic reticulum membrane"/>
    <property type="evidence" value="ECO:0007669"/>
    <property type="project" value="UniProtKB-SubCell"/>
</dbReference>
<keyword evidence="9" id="KW-0472">Membrane</keyword>
<dbReference type="GO" id="GO:0061723">
    <property type="term" value="P:glycophagy"/>
    <property type="evidence" value="ECO:0007669"/>
    <property type="project" value="TreeGrafter"/>
</dbReference>
<evidence type="ECO:0000313" key="15">
    <source>
        <dbReference type="Proteomes" id="UP000307440"/>
    </source>
</evidence>
<evidence type="ECO:0000256" key="2">
    <source>
        <dbReference type="ARBA" id="ARBA00004623"/>
    </source>
</evidence>
<evidence type="ECO:0000256" key="1">
    <source>
        <dbReference type="ARBA" id="ARBA00004406"/>
    </source>
</evidence>
<evidence type="ECO:0000256" key="6">
    <source>
        <dbReference type="ARBA" id="ARBA00022824"/>
    </source>
</evidence>
<evidence type="ECO:0000256" key="13">
    <source>
        <dbReference type="SAM" id="MobiDB-lite"/>
    </source>
</evidence>
<organism evidence="14 15">
    <name type="scientific">Coprinopsis marcescibilis</name>
    <name type="common">Agaric fungus</name>
    <name type="synonym">Psathyrella marcescibilis</name>
    <dbReference type="NCBI Taxonomy" id="230819"/>
    <lineage>
        <taxon>Eukaryota</taxon>
        <taxon>Fungi</taxon>
        <taxon>Dikarya</taxon>
        <taxon>Basidiomycota</taxon>
        <taxon>Agaricomycotina</taxon>
        <taxon>Agaricomycetes</taxon>
        <taxon>Agaricomycetidae</taxon>
        <taxon>Agaricales</taxon>
        <taxon>Agaricineae</taxon>
        <taxon>Psathyrellaceae</taxon>
        <taxon>Coprinopsis</taxon>
    </lineage>
</organism>